<gene>
    <name evidence="1" type="ORF">KC980_02635</name>
</gene>
<reference evidence="1" key="1">
    <citation type="submission" date="2020-04" db="EMBL/GenBank/DDBJ databases">
        <authorList>
            <person name="Zhang T."/>
        </authorList>
    </citation>
    <scope>NUCLEOTIDE SEQUENCE</scope>
    <source>
        <strain evidence="1">HKST-UBA79</strain>
    </source>
</reference>
<reference evidence="1" key="2">
    <citation type="journal article" date="2021" name="Microbiome">
        <title>Successional dynamics and alternative stable states in a saline activated sludge microbial community over 9 years.</title>
        <authorList>
            <person name="Wang Y."/>
            <person name="Ye J."/>
            <person name="Ju F."/>
            <person name="Liu L."/>
            <person name="Boyd J.A."/>
            <person name="Deng Y."/>
            <person name="Parks D.H."/>
            <person name="Jiang X."/>
            <person name="Yin X."/>
            <person name="Woodcroft B.J."/>
            <person name="Tyson G.W."/>
            <person name="Hugenholtz P."/>
            <person name="Polz M.F."/>
            <person name="Zhang T."/>
        </authorList>
    </citation>
    <scope>NUCLEOTIDE SEQUENCE</scope>
    <source>
        <strain evidence="1">HKST-UBA79</strain>
    </source>
</reference>
<dbReference type="Proteomes" id="UP000740557">
    <property type="component" value="Unassembled WGS sequence"/>
</dbReference>
<accession>A0A955ECF3</accession>
<protein>
    <submittedName>
        <fullName evidence="1">Uncharacterized protein</fullName>
    </submittedName>
</protein>
<organism evidence="1 2">
    <name type="scientific">candidate division WWE3 bacterium</name>
    <dbReference type="NCBI Taxonomy" id="2053526"/>
    <lineage>
        <taxon>Bacteria</taxon>
        <taxon>Katanobacteria</taxon>
    </lineage>
</organism>
<name>A0A955ECF3_UNCKA</name>
<dbReference type="AlphaFoldDB" id="A0A955ECF3"/>
<dbReference type="EMBL" id="JAGQNX010000075">
    <property type="protein sequence ID" value="MCA9308382.1"/>
    <property type="molecule type" value="Genomic_DNA"/>
</dbReference>
<evidence type="ECO:0000313" key="2">
    <source>
        <dbReference type="Proteomes" id="UP000740557"/>
    </source>
</evidence>
<evidence type="ECO:0000313" key="1">
    <source>
        <dbReference type="EMBL" id="MCA9308382.1"/>
    </source>
</evidence>
<sequence length="1095" mass="117282">MKLHNRQKVNVLMFLFAVIFVFAIGSKYSDSFNFLAFVGVDKVEASHGSPPVPCPDPSICCTKVCGQGYKIGDGDDGNIRVTYLESEICGHYWINFGCAQWQALPDRNGIDDCDKDGEFCERYCWYAPVCSPSDDKPSRKIVASVRDRITGAPVKDVVLAFDSNRQGVAKLTTADNGKTSKMLHTAEQYQLTLDSLPSGYSGPLSTTNDIESEDHCEGRKNTPLGSTLYRCQRAMEDDCGTSPHECSFLVNSFPPFSNLTGSVVDQDTGVGIPNVQVELFMPAGGTVVLTTNAQGIWTYNNVVFQGTIYAVRPVVTSIPDKYTTPFKATNAGSVNHCGNTDFGTDGYECQIAGNQDCGTSAQGCSMTLPKAPSNDALGKFTSATCEWFEGYAFDLDDKYKDVVIELVRDGPLGAGGTSFLTTQTDFFSGSEACRAAGFTNCGICDTGYINDPKCNLGFKSAVPLVGSIFDGKSHSIYAYAHNLPNTSGNSITLLEGSPKTITCSPKNPIGEIKFECTGIEGWAGDADNIRQDTYIEIYEGGKKDAGGKHIWSIQANEFIKPYSYDACVALGGGNLCGVCSSSNGLAPAQCQHAFSTDWLGIIDQGSGNIVNYNDGKERTYWVYAKNLPGSLGFDTPLVSGKTMACGDTDATITGSITVLPDGASCSDITDYTDPSLKLSPSSVFVPAGSSVEDEVQVRVAYTPVNGAGFFDVENWDPATSTYEIKTPFVEPHNRYFSTSSFYGATGANQQTSYSYNLACYQIEDGPSKEAVGPFEFTLKDNIDDINIINIAFSRTNNLVPWYTVSDAGVYSGNTNMSISLFTPLASETSGGFIGRLIDGSGVLLTAGDKNVRDLNGVSTVGGFSAAHKDHYAIRAGDASSPTLYWPESYNFEIPGNAEEITNCNNILAGSPTPLTSSKVYKTSVSCLNSILSLSSSNIYNIAESNSVVTIYVYGSDPVVFQDQFRASGNGSRILFVINTNVIIAPSVGDGAINPSDGAHIQASLIVNGDVDFASSGGTDSSVIIEGPLVTGEPTGESTEHTVLFNRDRGSSNGYPAVYVKYNPIYLRALTRQAESNATLNSSGLFNVDLRWEVLE</sequence>
<proteinExistence type="predicted"/>
<comment type="caution">
    <text evidence="1">The sequence shown here is derived from an EMBL/GenBank/DDBJ whole genome shotgun (WGS) entry which is preliminary data.</text>
</comment>